<dbReference type="Pfam" id="PF00520">
    <property type="entry name" value="Ion_trans"/>
    <property type="match status" value="1"/>
</dbReference>
<feature type="transmembrane region" description="Helical" evidence="12">
    <location>
        <begin position="148"/>
        <end position="166"/>
    </location>
</feature>
<feature type="transmembrane region" description="Helical" evidence="12">
    <location>
        <begin position="30"/>
        <end position="50"/>
    </location>
</feature>
<dbReference type="SUPFAM" id="SSF81324">
    <property type="entry name" value="Voltage-gated potassium channels"/>
    <property type="match status" value="1"/>
</dbReference>
<proteinExistence type="predicted"/>
<dbReference type="Gene3D" id="1.20.120.350">
    <property type="entry name" value="Voltage-gated potassium channels. Chain C"/>
    <property type="match status" value="1"/>
</dbReference>
<dbReference type="EMBL" id="CP047045">
    <property type="protein sequence ID" value="QGZ93970.1"/>
    <property type="molecule type" value="Genomic_DNA"/>
</dbReference>
<gene>
    <name evidence="14" type="ORF">DSM104635_00785</name>
</gene>
<keyword evidence="11" id="KW-0407">Ion channel</keyword>
<name>A0A6I6MGX0_9CAUL</name>
<keyword evidence="7" id="KW-0630">Potassium</keyword>
<dbReference type="InterPro" id="IPR005821">
    <property type="entry name" value="Ion_trans_dom"/>
</dbReference>
<dbReference type="GO" id="GO:0005249">
    <property type="term" value="F:voltage-gated potassium channel activity"/>
    <property type="evidence" value="ECO:0007669"/>
    <property type="project" value="InterPro"/>
</dbReference>
<sequence length="280" mass="30606">MARMPLIRRKHATAKAYVHDWLEPDEPGGINFFSGTIIALVLISLFSLALETEASRADTMLDPAWLAPLQAINLAVVWIFAVEFALRFWSEGENPAHAGVMGRLRFLMQPVTIADVLAFLPELVAMVFFPEASIALFPALRALRLFRLFKLARYVPAFAIVGAAVRRAWAPLMAALCVAGAQLYIAAMMLYLIEGENKPEAFGSIARAMWWAVVTLTTVGYGDVYPETLWGRVAAGFVALAGVGIVALPTGILASSFAEEFRERHERAERAAAARRGAAE</sequence>
<dbReference type="AlphaFoldDB" id="A0A6I6MGX0"/>
<keyword evidence="6" id="KW-0851">Voltage-gated channel</keyword>
<feature type="transmembrane region" description="Helical" evidence="12">
    <location>
        <begin position="71"/>
        <end position="90"/>
    </location>
</feature>
<dbReference type="PANTHER" id="PTHR11537:SF254">
    <property type="entry name" value="POTASSIUM VOLTAGE-GATED CHANNEL PROTEIN SHAB"/>
    <property type="match status" value="1"/>
</dbReference>
<organism evidence="14 15">
    <name type="scientific">Terricaulis silvestris</name>
    <dbReference type="NCBI Taxonomy" id="2686094"/>
    <lineage>
        <taxon>Bacteria</taxon>
        <taxon>Pseudomonadati</taxon>
        <taxon>Pseudomonadota</taxon>
        <taxon>Alphaproteobacteria</taxon>
        <taxon>Caulobacterales</taxon>
        <taxon>Caulobacteraceae</taxon>
        <taxon>Terricaulis</taxon>
    </lineage>
</organism>
<dbReference type="PANTHER" id="PTHR11537">
    <property type="entry name" value="VOLTAGE-GATED POTASSIUM CHANNEL"/>
    <property type="match status" value="1"/>
</dbReference>
<feature type="transmembrane region" description="Helical" evidence="12">
    <location>
        <begin position="172"/>
        <end position="193"/>
    </location>
</feature>
<evidence type="ECO:0000256" key="12">
    <source>
        <dbReference type="SAM" id="Phobius"/>
    </source>
</evidence>
<keyword evidence="4 12" id="KW-0812">Transmembrane</keyword>
<accession>A0A6I6MGX0</accession>
<keyword evidence="9" id="KW-0406">Ion transport</keyword>
<evidence type="ECO:0000256" key="8">
    <source>
        <dbReference type="ARBA" id="ARBA00022989"/>
    </source>
</evidence>
<feature type="transmembrane region" description="Helical" evidence="12">
    <location>
        <begin position="234"/>
        <end position="258"/>
    </location>
</feature>
<dbReference type="GO" id="GO:0008076">
    <property type="term" value="C:voltage-gated potassium channel complex"/>
    <property type="evidence" value="ECO:0007669"/>
    <property type="project" value="InterPro"/>
</dbReference>
<feature type="domain" description="Ion transport" evidence="13">
    <location>
        <begin position="32"/>
        <end position="262"/>
    </location>
</feature>
<evidence type="ECO:0000313" key="15">
    <source>
        <dbReference type="Proteomes" id="UP000431269"/>
    </source>
</evidence>
<dbReference type="Proteomes" id="UP000431269">
    <property type="component" value="Chromosome"/>
</dbReference>
<evidence type="ECO:0000313" key="14">
    <source>
        <dbReference type="EMBL" id="QGZ93970.1"/>
    </source>
</evidence>
<feature type="transmembrane region" description="Helical" evidence="12">
    <location>
        <begin position="110"/>
        <end position="136"/>
    </location>
</feature>
<evidence type="ECO:0000256" key="3">
    <source>
        <dbReference type="ARBA" id="ARBA00022538"/>
    </source>
</evidence>
<keyword evidence="2" id="KW-0813">Transport</keyword>
<evidence type="ECO:0000256" key="10">
    <source>
        <dbReference type="ARBA" id="ARBA00023136"/>
    </source>
</evidence>
<keyword evidence="3" id="KW-0633">Potassium transport</keyword>
<evidence type="ECO:0000256" key="11">
    <source>
        <dbReference type="ARBA" id="ARBA00023303"/>
    </source>
</evidence>
<keyword evidence="15" id="KW-1185">Reference proteome</keyword>
<dbReference type="Gene3D" id="1.10.287.70">
    <property type="match status" value="1"/>
</dbReference>
<keyword evidence="8 12" id="KW-1133">Transmembrane helix</keyword>
<dbReference type="KEGG" id="tsv:DSM104635_00785"/>
<evidence type="ECO:0000256" key="5">
    <source>
        <dbReference type="ARBA" id="ARBA00022826"/>
    </source>
</evidence>
<keyword evidence="5" id="KW-0631">Potassium channel</keyword>
<dbReference type="InterPro" id="IPR028325">
    <property type="entry name" value="VG_K_chnl"/>
</dbReference>
<evidence type="ECO:0000256" key="4">
    <source>
        <dbReference type="ARBA" id="ARBA00022692"/>
    </source>
</evidence>
<evidence type="ECO:0000256" key="9">
    <source>
        <dbReference type="ARBA" id="ARBA00023065"/>
    </source>
</evidence>
<keyword evidence="10 12" id="KW-0472">Membrane</keyword>
<evidence type="ECO:0000256" key="7">
    <source>
        <dbReference type="ARBA" id="ARBA00022958"/>
    </source>
</evidence>
<protein>
    <submittedName>
        <fullName evidence="14">MlotiK1 channel</fullName>
    </submittedName>
</protein>
<dbReference type="InterPro" id="IPR027359">
    <property type="entry name" value="Volt_channel_dom_sf"/>
</dbReference>
<evidence type="ECO:0000256" key="1">
    <source>
        <dbReference type="ARBA" id="ARBA00004141"/>
    </source>
</evidence>
<evidence type="ECO:0000256" key="6">
    <source>
        <dbReference type="ARBA" id="ARBA00022882"/>
    </source>
</evidence>
<evidence type="ECO:0000256" key="2">
    <source>
        <dbReference type="ARBA" id="ARBA00022448"/>
    </source>
</evidence>
<dbReference type="GO" id="GO:0001508">
    <property type="term" value="P:action potential"/>
    <property type="evidence" value="ECO:0007669"/>
    <property type="project" value="TreeGrafter"/>
</dbReference>
<evidence type="ECO:0000259" key="13">
    <source>
        <dbReference type="Pfam" id="PF00520"/>
    </source>
</evidence>
<dbReference type="PRINTS" id="PR00169">
    <property type="entry name" value="KCHANNEL"/>
</dbReference>
<comment type="subcellular location">
    <subcellularLocation>
        <location evidence="1">Membrane</location>
        <topology evidence="1">Multi-pass membrane protein</topology>
    </subcellularLocation>
</comment>
<reference evidence="15" key="1">
    <citation type="submission" date="2019-12" db="EMBL/GenBank/DDBJ databases">
        <title>Complete genome of Terracaulis silvestris 0127_4.</title>
        <authorList>
            <person name="Vieira S."/>
            <person name="Riedel T."/>
            <person name="Sproer C."/>
            <person name="Pascual J."/>
            <person name="Boedeker C."/>
            <person name="Overmann J."/>
        </authorList>
    </citation>
    <scope>NUCLEOTIDE SEQUENCE [LARGE SCALE GENOMIC DNA]</scope>
    <source>
        <strain evidence="15">0127_4</strain>
    </source>
</reference>